<gene>
    <name evidence="6" type="primary">hutC</name>
    <name evidence="6" type="ordered locus">CFU_2391</name>
</gene>
<dbReference type="InterPro" id="IPR028978">
    <property type="entry name" value="Chorismate_lyase_/UTRA_dom_sf"/>
</dbReference>
<evidence type="ECO:0000259" key="5">
    <source>
        <dbReference type="PROSITE" id="PS50949"/>
    </source>
</evidence>
<protein>
    <recommendedName>
        <fullName evidence="4">Histidine utilization repressor</fullName>
    </recommendedName>
</protein>
<evidence type="ECO:0000256" key="2">
    <source>
        <dbReference type="ARBA" id="ARBA00023125"/>
    </source>
</evidence>
<dbReference type="STRING" id="1005048.CFU_2391"/>
<dbReference type="CDD" id="cd07377">
    <property type="entry name" value="WHTH_GntR"/>
    <property type="match status" value="1"/>
</dbReference>
<dbReference type="SUPFAM" id="SSF46785">
    <property type="entry name" value="Winged helix' DNA-binding domain"/>
    <property type="match status" value="1"/>
</dbReference>
<reference evidence="6 7" key="3">
    <citation type="journal article" date="2008" name="FEMS Microbiol. Ecol.">
        <title>Identification and characterization of genes underlying chitinolysis in Collimonas fungivorans Ter331.</title>
        <authorList>
            <person name="Fritsche K."/>
            <person name="de Boer W."/>
            <person name="Gerards S."/>
            <person name="van den Berg M."/>
            <person name="van Veen J.A."/>
            <person name="Leveau J.H."/>
        </authorList>
    </citation>
    <scope>NUCLEOTIDE SEQUENCE [LARGE SCALE GENOMIC DNA]</scope>
    <source>
        <strain evidence="6 7">Ter331</strain>
    </source>
</reference>
<proteinExistence type="predicted"/>
<dbReference type="InterPro" id="IPR000524">
    <property type="entry name" value="Tscrpt_reg_HTH_GntR"/>
</dbReference>
<dbReference type="Proteomes" id="UP000008392">
    <property type="component" value="Chromosome"/>
</dbReference>
<dbReference type="Gene3D" id="1.10.10.10">
    <property type="entry name" value="Winged helix-like DNA-binding domain superfamily/Winged helix DNA-binding domain"/>
    <property type="match status" value="1"/>
</dbReference>
<dbReference type="InterPro" id="IPR036390">
    <property type="entry name" value="WH_DNA-bd_sf"/>
</dbReference>
<dbReference type="GO" id="GO:0006547">
    <property type="term" value="P:L-histidine metabolic process"/>
    <property type="evidence" value="ECO:0007669"/>
    <property type="project" value="UniProtKB-UniRule"/>
</dbReference>
<reference evidence="7" key="6">
    <citation type="submission" date="2011-05" db="EMBL/GenBank/DDBJ databases">
        <title>Complete sequence of Collimonas fungivorans Ter331.</title>
        <authorList>
            <person name="Leveau J.H."/>
        </authorList>
    </citation>
    <scope>NUCLEOTIDE SEQUENCE [LARGE SCALE GENOMIC DNA]</scope>
    <source>
        <strain evidence="7">Ter331</strain>
    </source>
</reference>
<dbReference type="HOGENOM" id="CLU_063236_0_0_4"/>
<dbReference type="GO" id="GO:0045892">
    <property type="term" value="P:negative regulation of DNA-templated transcription"/>
    <property type="evidence" value="ECO:0007669"/>
    <property type="project" value="UniProtKB-UniRule"/>
</dbReference>
<dbReference type="PANTHER" id="PTHR44846">
    <property type="entry name" value="MANNOSYL-D-GLYCERATE TRANSPORT/METABOLISM SYSTEM REPRESSOR MNGR-RELATED"/>
    <property type="match status" value="1"/>
</dbReference>
<dbReference type="InterPro" id="IPR011663">
    <property type="entry name" value="UTRA"/>
</dbReference>
<dbReference type="AlphaFoldDB" id="G0AC21"/>
<keyword evidence="1" id="KW-0805">Transcription regulation</keyword>
<dbReference type="FunFam" id="1.10.10.10:FF:000079">
    <property type="entry name" value="GntR family transcriptional regulator"/>
    <property type="match status" value="1"/>
</dbReference>
<keyword evidence="3" id="KW-0804">Transcription</keyword>
<reference evidence="6 7" key="4">
    <citation type="journal article" date="2010" name="Environ. Microbiol.">
        <title>The bacterial genus Collimonas: mycophagy, weathering and other adaptive solutions to life in oligotrophic soil environments.</title>
        <authorList>
            <person name="Leveau J.H."/>
            <person name="Uroz S."/>
            <person name="de Boer W."/>
        </authorList>
    </citation>
    <scope>NUCLEOTIDE SEQUENCE [LARGE SCALE GENOMIC DNA]</scope>
    <source>
        <strain evidence="6 7">Ter331</strain>
    </source>
</reference>
<dbReference type="InterPro" id="IPR010248">
    <property type="entry name" value="His_ut_repres"/>
</dbReference>
<reference evidence="6 7" key="5">
    <citation type="journal article" date="2011" name="ISME J.">
        <title>Dual transcriptional profiling of a bacterial/fungal confrontation: Collimonas fungivorans versus Aspergillus niger.</title>
        <authorList>
            <person name="Mela F."/>
            <person name="Fritsche K."/>
            <person name="de Boer W."/>
            <person name="van Veen J.A."/>
            <person name="de Graaff L.H."/>
            <person name="van den Berg M."/>
            <person name="Leveau J.H."/>
        </authorList>
    </citation>
    <scope>NUCLEOTIDE SEQUENCE [LARGE SCALE GENOMIC DNA]</scope>
    <source>
        <strain evidence="6 7">Ter331</strain>
    </source>
</reference>
<dbReference type="Pfam" id="PF00392">
    <property type="entry name" value="GntR"/>
    <property type="match status" value="1"/>
</dbReference>
<dbReference type="EMBL" id="CP002745">
    <property type="protein sequence ID" value="AEK62218.1"/>
    <property type="molecule type" value="Genomic_DNA"/>
</dbReference>
<evidence type="ECO:0000313" key="7">
    <source>
        <dbReference type="Proteomes" id="UP000008392"/>
    </source>
</evidence>
<sequence>MMNFLSRSLHMHGATTNKAVPAFQQVKDHVLQQIRSGDWKPGDLIPSERELMLQFSLSRMTVNRALRELTDNQLLVRIQGSGTYVAPGKYQSTLVEIHSIDDELVARGHRYRSQVLTLEASNAPVALKALELESGPAFHSVIVHFADDIPIQLEDRYTNPQLFPDYLQQDFHRITPNHYMVQIAPLDKAEYSIESKMPDAAVRKLLQMEAGEPCLLLSRRTWVRQAVATSVALWHPGSRYQFTGGF</sequence>
<reference evidence="6 7" key="1">
    <citation type="journal article" date="2004" name="Environ. Microbiol.">
        <title>Phylogeny-function analysis of (meta)genomic libraries: screening for expression of ribosomal RNA genes by large-insert library fluorescent in situ hybridization (LIL-FISH).</title>
        <authorList>
            <person name="Leveau J.H."/>
            <person name="Gerards S."/>
            <person name="de Boer W."/>
            <person name="van Veen J.A."/>
        </authorList>
    </citation>
    <scope>NUCLEOTIDE SEQUENCE [LARGE SCALE GENOMIC DNA]</scope>
    <source>
        <strain evidence="6 7">Ter331</strain>
    </source>
</reference>
<dbReference type="GO" id="GO:0003677">
    <property type="term" value="F:DNA binding"/>
    <property type="evidence" value="ECO:0007669"/>
    <property type="project" value="UniProtKB-UniRule"/>
</dbReference>
<keyword evidence="2" id="KW-0238">DNA-binding</keyword>
<dbReference type="Pfam" id="PF07702">
    <property type="entry name" value="UTRA"/>
    <property type="match status" value="1"/>
</dbReference>
<accession>G0AC21</accession>
<evidence type="ECO:0000256" key="1">
    <source>
        <dbReference type="ARBA" id="ARBA00023015"/>
    </source>
</evidence>
<feature type="domain" description="HTH gntR-type" evidence="5">
    <location>
        <begin position="20"/>
        <end position="88"/>
    </location>
</feature>
<name>G0AC21_COLFT</name>
<dbReference type="NCBIfam" id="TIGR02018">
    <property type="entry name" value="his_ut_repres"/>
    <property type="match status" value="1"/>
</dbReference>
<dbReference type="eggNOG" id="COG2188">
    <property type="taxonomic scope" value="Bacteria"/>
</dbReference>
<keyword evidence="7" id="KW-1185">Reference proteome</keyword>
<organism evidence="6 7">
    <name type="scientific">Collimonas fungivorans (strain Ter331)</name>
    <dbReference type="NCBI Taxonomy" id="1005048"/>
    <lineage>
        <taxon>Bacteria</taxon>
        <taxon>Pseudomonadati</taxon>
        <taxon>Pseudomonadota</taxon>
        <taxon>Betaproteobacteria</taxon>
        <taxon>Burkholderiales</taxon>
        <taxon>Oxalobacteraceae</taxon>
        <taxon>Collimonas</taxon>
    </lineage>
</organism>
<dbReference type="Gene3D" id="3.40.1410.10">
    <property type="entry name" value="Chorismate lyase-like"/>
    <property type="match status" value="1"/>
</dbReference>
<dbReference type="PRINTS" id="PR00035">
    <property type="entry name" value="HTHGNTR"/>
</dbReference>
<dbReference type="SMART" id="SM00345">
    <property type="entry name" value="HTH_GNTR"/>
    <property type="match status" value="1"/>
</dbReference>
<dbReference type="KEGG" id="cfu:CFU_2391"/>
<evidence type="ECO:0000313" key="6">
    <source>
        <dbReference type="EMBL" id="AEK62218.1"/>
    </source>
</evidence>
<dbReference type="PROSITE" id="PS50949">
    <property type="entry name" value="HTH_GNTR"/>
    <property type="match status" value="1"/>
</dbReference>
<reference evidence="6 7" key="2">
    <citation type="journal article" date="2006" name="J. Microbiol. Methods">
        <title>Genomic flank-sequencing of plasposon insertion sites for rapid identification of functional genes.</title>
        <authorList>
            <person name="Leveau J.H."/>
            <person name="Gerards S."/>
            <person name="Fritsche K."/>
            <person name="Zondag G."/>
            <person name="van Veen J.A."/>
        </authorList>
    </citation>
    <scope>NUCLEOTIDE SEQUENCE [LARGE SCALE GENOMIC DNA]</scope>
    <source>
        <strain evidence="6 7">Ter331</strain>
    </source>
</reference>
<dbReference type="InterPro" id="IPR050679">
    <property type="entry name" value="Bact_HTH_transcr_reg"/>
</dbReference>
<dbReference type="SMART" id="SM00866">
    <property type="entry name" value="UTRA"/>
    <property type="match status" value="1"/>
</dbReference>
<dbReference type="GO" id="GO:0003700">
    <property type="term" value="F:DNA-binding transcription factor activity"/>
    <property type="evidence" value="ECO:0007669"/>
    <property type="project" value="UniProtKB-UniRule"/>
</dbReference>
<dbReference type="SUPFAM" id="SSF64288">
    <property type="entry name" value="Chorismate lyase-like"/>
    <property type="match status" value="1"/>
</dbReference>
<dbReference type="PANTHER" id="PTHR44846:SF16">
    <property type="entry name" value="TRANSCRIPTIONAL REGULATOR PHNF-RELATED"/>
    <property type="match status" value="1"/>
</dbReference>
<evidence type="ECO:0000256" key="4">
    <source>
        <dbReference type="NCBIfam" id="TIGR02018"/>
    </source>
</evidence>
<evidence type="ECO:0000256" key="3">
    <source>
        <dbReference type="ARBA" id="ARBA00023163"/>
    </source>
</evidence>
<dbReference type="InterPro" id="IPR036388">
    <property type="entry name" value="WH-like_DNA-bd_sf"/>
</dbReference>